<accession>A0A8X7XVD8</accession>
<evidence type="ECO:0000256" key="2">
    <source>
        <dbReference type="ARBA" id="ARBA00023002"/>
    </source>
</evidence>
<dbReference type="Proteomes" id="UP000886885">
    <property type="component" value="Chromosome 19D"/>
</dbReference>
<reference evidence="3" key="1">
    <citation type="journal article" date="2020" name="bioRxiv">
        <title>Hybrid origin of Populus tomentosa Carr. identified through genome sequencing and phylogenomic analysis.</title>
        <authorList>
            <person name="An X."/>
            <person name="Gao K."/>
            <person name="Chen Z."/>
            <person name="Li J."/>
            <person name="Yang X."/>
            <person name="Yang X."/>
            <person name="Zhou J."/>
            <person name="Guo T."/>
            <person name="Zhao T."/>
            <person name="Huang S."/>
            <person name="Miao D."/>
            <person name="Khan W.U."/>
            <person name="Rao P."/>
            <person name="Ye M."/>
            <person name="Lei B."/>
            <person name="Liao W."/>
            <person name="Wang J."/>
            <person name="Ji L."/>
            <person name="Li Y."/>
            <person name="Guo B."/>
            <person name="Mustafa N.S."/>
            <person name="Li S."/>
            <person name="Yun Q."/>
            <person name="Keller S.R."/>
            <person name="Mao J."/>
            <person name="Zhang R."/>
            <person name="Strauss S.H."/>
        </authorList>
    </citation>
    <scope>NUCLEOTIDE SEQUENCE</scope>
    <source>
        <strain evidence="3">GM15</strain>
        <tissue evidence="3">Leaf</tissue>
    </source>
</reference>
<evidence type="ECO:0000313" key="3">
    <source>
        <dbReference type="EMBL" id="KAG6737507.1"/>
    </source>
</evidence>
<dbReference type="EMBL" id="JAAWWB010000038">
    <property type="protein sequence ID" value="KAG6737507.1"/>
    <property type="molecule type" value="Genomic_DNA"/>
</dbReference>
<sequence>MATTDLVNPSSLPLQDRVAIVTGSSRGIGKAIAIHLASLGAKLVINYASNKDQADLVAEEINSCCSENTPHATVVQADISVPAQVKLLFDEAERVFGSQVHVLVNSAAIANTKYPTIANTSVEDFDRLFSVNCRGTFLCCKEAAKRIKQGGGAVETMTKILAKELKGTGITANCVAPGPIATEMFFVGRSEELVKRVIEACPHGRLGETKDVAPLVGFLASDAGEWINGQVIRVNGGSD</sequence>
<keyword evidence="2" id="KW-0560">Oxidoreductase</keyword>
<dbReference type="Pfam" id="PF00106">
    <property type="entry name" value="adh_short"/>
    <property type="match status" value="1"/>
</dbReference>
<dbReference type="OrthoDB" id="1669814at2759"/>
<dbReference type="GO" id="GO:0016614">
    <property type="term" value="F:oxidoreductase activity, acting on CH-OH group of donors"/>
    <property type="evidence" value="ECO:0007669"/>
    <property type="project" value="UniProtKB-ARBA"/>
</dbReference>
<organism evidence="3 4">
    <name type="scientific">Populus tomentosa</name>
    <name type="common">Chinese white poplar</name>
    <dbReference type="NCBI Taxonomy" id="118781"/>
    <lineage>
        <taxon>Eukaryota</taxon>
        <taxon>Viridiplantae</taxon>
        <taxon>Streptophyta</taxon>
        <taxon>Embryophyta</taxon>
        <taxon>Tracheophyta</taxon>
        <taxon>Spermatophyta</taxon>
        <taxon>Magnoliopsida</taxon>
        <taxon>eudicotyledons</taxon>
        <taxon>Gunneridae</taxon>
        <taxon>Pentapetalae</taxon>
        <taxon>rosids</taxon>
        <taxon>fabids</taxon>
        <taxon>Malpighiales</taxon>
        <taxon>Salicaceae</taxon>
        <taxon>Saliceae</taxon>
        <taxon>Populus</taxon>
    </lineage>
</organism>
<protein>
    <recommendedName>
        <fullName evidence="5">NADPH-dependent aldehyde reductase-like protein, chloroplastic</fullName>
    </recommendedName>
</protein>
<name>A0A8X7XVD8_POPTO</name>
<evidence type="ECO:0008006" key="5">
    <source>
        <dbReference type="Google" id="ProtNLM"/>
    </source>
</evidence>
<proteinExistence type="inferred from homology"/>
<keyword evidence="4" id="KW-1185">Reference proteome</keyword>
<dbReference type="PANTHER" id="PTHR48107">
    <property type="entry name" value="NADPH-DEPENDENT ALDEHYDE REDUCTASE-LIKE PROTEIN, CHLOROPLASTIC-RELATED"/>
    <property type="match status" value="1"/>
</dbReference>
<comment type="similarity">
    <text evidence="1">Belongs to the short-chain dehydrogenases/reductases (SDR) family.</text>
</comment>
<evidence type="ECO:0000256" key="1">
    <source>
        <dbReference type="ARBA" id="ARBA00006484"/>
    </source>
</evidence>
<gene>
    <name evidence="3" type="ORF">POTOM_059033</name>
</gene>
<dbReference type="AlphaFoldDB" id="A0A8X7XVD8"/>
<comment type="caution">
    <text evidence="3">The sequence shown here is derived from an EMBL/GenBank/DDBJ whole genome shotgun (WGS) entry which is preliminary data.</text>
</comment>
<dbReference type="InterPro" id="IPR002347">
    <property type="entry name" value="SDR_fam"/>
</dbReference>
<evidence type="ECO:0000313" key="4">
    <source>
        <dbReference type="Proteomes" id="UP000886885"/>
    </source>
</evidence>
<dbReference type="PANTHER" id="PTHR48107:SF29">
    <property type="entry name" value="ENOYL-(ACYL CARRIER) REDUCTASE"/>
    <property type="match status" value="1"/>
</dbReference>